<evidence type="ECO:0000256" key="2">
    <source>
        <dbReference type="ARBA" id="ARBA00023002"/>
    </source>
</evidence>
<evidence type="ECO:0000256" key="1">
    <source>
        <dbReference type="ARBA" id="ARBA00006484"/>
    </source>
</evidence>
<dbReference type="EMBL" id="UINC01002776">
    <property type="protein sequence ID" value="SVA00195.1"/>
    <property type="molecule type" value="Genomic_DNA"/>
</dbReference>
<dbReference type="FunFam" id="3.40.50.720:FF:000446">
    <property type="entry name" value="Short chain dehydrogenase"/>
    <property type="match status" value="1"/>
</dbReference>
<feature type="domain" description="Ketoreductase" evidence="3">
    <location>
        <begin position="7"/>
        <end position="203"/>
    </location>
</feature>
<dbReference type="PRINTS" id="PR00081">
    <property type="entry name" value="GDHRDH"/>
</dbReference>
<protein>
    <recommendedName>
        <fullName evidence="3">Ketoreductase domain-containing protein</fullName>
    </recommendedName>
</protein>
<dbReference type="PANTHER" id="PTHR45024:SF2">
    <property type="entry name" value="SCP2 DOMAIN-CONTAINING PROTEIN"/>
    <property type="match status" value="1"/>
</dbReference>
<proteinExistence type="inferred from homology"/>
<dbReference type="PANTHER" id="PTHR45024">
    <property type="entry name" value="DEHYDROGENASES, SHORT CHAIN"/>
    <property type="match status" value="1"/>
</dbReference>
<dbReference type="InterPro" id="IPR051687">
    <property type="entry name" value="Peroxisomal_Beta-Oxidation"/>
</dbReference>
<accession>A0A381S7W4</accession>
<reference evidence="4" key="1">
    <citation type="submission" date="2018-05" db="EMBL/GenBank/DDBJ databases">
        <authorList>
            <person name="Lanie J.A."/>
            <person name="Ng W.-L."/>
            <person name="Kazmierczak K.M."/>
            <person name="Andrzejewski T.M."/>
            <person name="Davidsen T.M."/>
            <person name="Wayne K.J."/>
            <person name="Tettelin H."/>
            <person name="Glass J.I."/>
            <person name="Rusch D."/>
            <person name="Podicherti R."/>
            <person name="Tsui H.-C.T."/>
            <person name="Winkler M.E."/>
        </authorList>
    </citation>
    <scope>NUCLEOTIDE SEQUENCE</scope>
</reference>
<dbReference type="AlphaFoldDB" id="A0A381S7W4"/>
<comment type="similarity">
    <text evidence="1">Belongs to the short-chain dehydrogenases/reductases (SDR) family.</text>
</comment>
<dbReference type="GO" id="GO:0016491">
    <property type="term" value="F:oxidoreductase activity"/>
    <property type="evidence" value="ECO:0007669"/>
    <property type="project" value="UniProtKB-KW"/>
</dbReference>
<dbReference type="SUPFAM" id="SSF51735">
    <property type="entry name" value="NAD(P)-binding Rossmann-fold domains"/>
    <property type="match status" value="1"/>
</dbReference>
<organism evidence="4">
    <name type="scientific">marine metagenome</name>
    <dbReference type="NCBI Taxonomy" id="408172"/>
    <lineage>
        <taxon>unclassified sequences</taxon>
        <taxon>metagenomes</taxon>
        <taxon>ecological metagenomes</taxon>
    </lineage>
</organism>
<feature type="non-terminal residue" evidence="4">
    <location>
        <position position="1"/>
    </location>
</feature>
<gene>
    <name evidence="4" type="ORF">METZ01_LOCUS53049</name>
</gene>
<sequence>VGVLDGRTAVVTGAGRGLGRVEAIELARHGAAVVVNDIGTTRDGTGRDTAPAEDTVAEIIGVGGRAVAHFGDVADWEQSADLVRTAVDEFGALDIVVNNAGFIRDSMLQKMDEEEFDAVVRVHLKGHFCTIRHAMAHWRERWKAGGEKPLGGRLISTSSEAALIGALGSGNYSAAKAGITALTLSAAREVLRFGCTANVLVPRARTRMNMGGPSAPLFEKPDQGFDTYAPEHVAPLVAWLASPRADRVSGQVLQVWGGEVVVYERPRRNFEATHDGPWTLEALDAHLEPFFADREPVVDGFGL</sequence>
<dbReference type="Gene3D" id="3.40.50.720">
    <property type="entry name" value="NAD(P)-binding Rossmann-like Domain"/>
    <property type="match status" value="1"/>
</dbReference>
<dbReference type="Pfam" id="PF00106">
    <property type="entry name" value="adh_short"/>
    <property type="match status" value="1"/>
</dbReference>
<evidence type="ECO:0000259" key="3">
    <source>
        <dbReference type="SMART" id="SM00822"/>
    </source>
</evidence>
<keyword evidence="2" id="KW-0560">Oxidoreductase</keyword>
<dbReference type="InterPro" id="IPR057326">
    <property type="entry name" value="KR_dom"/>
</dbReference>
<dbReference type="SMART" id="SM00822">
    <property type="entry name" value="PKS_KR"/>
    <property type="match status" value="1"/>
</dbReference>
<name>A0A381S7W4_9ZZZZ</name>
<dbReference type="InterPro" id="IPR020904">
    <property type="entry name" value="Sc_DH/Rdtase_CS"/>
</dbReference>
<dbReference type="InterPro" id="IPR036291">
    <property type="entry name" value="NAD(P)-bd_dom_sf"/>
</dbReference>
<dbReference type="PRINTS" id="PR00080">
    <property type="entry name" value="SDRFAMILY"/>
</dbReference>
<dbReference type="InterPro" id="IPR002347">
    <property type="entry name" value="SDR_fam"/>
</dbReference>
<evidence type="ECO:0000313" key="4">
    <source>
        <dbReference type="EMBL" id="SVA00195.1"/>
    </source>
</evidence>
<dbReference type="PROSITE" id="PS00061">
    <property type="entry name" value="ADH_SHORT"/>
    <property type="match status" value="1"/>
</dbReference>